<dbReference type="Proteomes" id="UP000838763">
    <property type="component" value="Unassembled WGS sequence"/>
</dbReference>
<dbReference type="PANTHER" id="PTHR47784:SF5">
    <property type="entry name" value="STEROL UPTAKE CONTROL PROTEIN 2"/>
    <property type="match status" value="1"/>
</dbReference>
<accession>A0A9P1M6Q0</accession>
<dbReference type="OrthoDB" id="5419315at2759"/>
<dbReference type="InterPro" id="IPR053157">
    <property type="entry name" value="Sterol_Uptake_Regulator"/>
</dbReference>
<dbReference type="CDD" id="cd00067">
    <property type="entry name" value="GAL4"/>
    <property type="match status" value="1"/>
</dbReference>
<gene>
    <name evidence="4" type="ORF">PPNO1_LOCUS1392</name>
</gene>
<dbReference type="SMART" id="SM00066">
    <property type="entry name" value="GAL4"/>
    <property type="match status" value="1"/>
</dbReference>
<dbReference type="SUPFAM" id="SSF57701">
    <property type="entry name" value="Zn2/Cys6 DNA-binding domain"/>
    <property type="match status" value="1"/>
</dbReference>
<evidence type="ECO:0000313" key="5">
    <source>
        <dbReference type="Proteomes" id="UP000838763"/>
    </source>
</evidence>
<dbReference type="Pfam" id="PF00172">
    <property type="entry name" value="Zn_clus"/>
    <property type="match status" value="1"/>
</dbReference>
<comment type="caution">
    <text evidence="4">The sequence shown here is derived from an EMBL/GenBank/DDBJ whole genome shotgun (WGS) entry which is preliminary data.</text>
</comment>
<dbReference type="PROSITE" id="PS00463">
    <property type="entry name" value="ZN2_CY6_FUNGAL_1"/>
    <property type="match status" value="1"/>
</dbReference>
<feature type="region of interest" description="Disordered" evidence="2">
    <location>
        <begin position="469"/>
        <end position="494"/>
    </location>
</feature>
<keyword evidence="1" id="KW-0539">Nucleus</keyword>
<evidence type="ECO:0000256" key="1">
    <source>
        <dbReference type="ARBA" id="ARBA00023242"/>
    </source>
</evidence>
<evidence type="ECO:0000313" key="4">
    <source>
        <dbReference type="EMBL" id="CAI4211614.1"/>
    </source>
</evidence>
<evidence type="ECO:0000256" key="2">
    <source>
        <dbReference type="SAM" id="MobiDB-lite"/>
    </source>
</evidence>
<dbReference type="Gene3D" id="4.10.240.10">
    <property type="entry name" value="Zn(2)-C6 fungal-type DNA-binding domain"/>
    <property type="match status" value="1"/>
</dbReference>
<dbReference type="EMBL" id="CALLCH030000002">
    <property type="protein sequence ID" value="CAI4211614.1"/>
    <property type="molecule type" value="Genomic_DNA"/>
</dbReference>
<proteinExistence type="predicted"/>
<keyword evidence="5" id="KW-1185">Reference proteome</keyword>
<feature type="region of interest" description="Disordered" evidence="2">
    <location>
        <begin position="71"/>
        <end position="143"/>
    </location>
</feature>
<feature type="compositionally biased region" description="Polar residues" evidence="2">
    <location>
        <begin position="103"/>
        <end position="119"/>
    </location>
</feature>
<dbReference type="GO" id="GO:0001228">
    <property type="term" value="F:DNA-binding transcription activator activity, RNA polymerase II-specific"/>
    <property type="evidence" value="ECO:0007669"/>
    <property type="project" value="TreeGrafter"/>
</dbReference>
<feature type="compositionally biased region" description="Basic residues" evidence="2">
    <location>
        <begin position="24"/>
        <end position="44"/>
    </location>
</feature>
<feature type="compositionally biased region" description="Low complexity" evidence="2">
    <location>
        <begin position="71"/>
        <end position="86"/>
    </location>
</feature>
<dbReference type="GO" id="GO:0008270">
    <property type="term" value="F:zinc ion binding"/>
    <property type="evidence" value="ECO:0007669"/>
    <property type="project" value="InterPro"/>
</dbReference>
<organism evidence="4 5">
    <name type="scientific">Parascedosporium putredinis</name>
    <dbReference type="NCBI Taxonomy" id="1442378"/>
    <lineage>
        <taxon>Eukaryota</taxon>
        <taxon>Fungi</taxon>
        <taxon>Dikarya</taxon>
        <taxon>Ascomycota</taxon>
        <taxon>Pezizomycotina</taxon>
        <taxon>Sordariomycetes</taxon>
        <taxon>Hypocreomycetidae</taxon>
        <taxon>Microascales</taxon>
        <taxon>Microascaceae</taxon>
        <taxon>Parascedosporium</taxon>
    </lineage>
</organism>
<evidence type="ECO:0000259" key="3">
    <source>
        <dbReference type="PROSITE" id="PS50048"/>
    </source>
</evidence>
<dbReference type="InterPro" id="IPR001138">
    <property type="entry name" value="Zn2Cys6_DnaBD"/>
</dbReference>
<name>A0A9P1M6Q0_9PEZI</name>
<sequence length="494" mass="54807">MDSNGNSPTEQHSPPDEPQAPRAYHSKRPHRKSRTGCRTCKTRKVKCDEGRPSCRNCTLRQTTCVYVTTRPAANSRSPAANSHSSPEPTTASRTSRKKSSSTQNGSPSSRDYSNGTPTATEEDPTSPPPIAASVEPHDTQFFNTGFDGEDMKLMWWYSTYGYLSFSTGPLGQPASVNRVLQIDIPQLAFQPQNRFLMDMVLSLSACHMATMQQDMSIQRAAAYRGRAFNSYKRAVMEMKPETRPAILAASLFLTAVETQAFREPNTPPLYIINWISIWRGIGDVFFRPVLNLAAASDFIPEELSQLIASIPKGHPEYPIKEYHELTLKFLGALHAELLNGLAPITQILITTWSTYLPQPTVNAMRQRQPYSLIILAHYLPFLRLVDSWWLEGITSHEIPGIIQTLGPDWANHPALDVPILSLQVTDKLQLAKLLLRDGTYDFPPLPTVVQRGGEVVGFSSLMSLKTLPQRPKTPSLGPGLLDPQAYPSGPQVGQ</sequence>
<feature type="domain" description="Zn(2)-C6 fungal-type" evidence="3">
    <location>
        <begin position="36"/>
        <end position="66"/>
    </location>
</feature>
<reference evidence="4" key="1">
    <citation type="submission" date="2022-11" db="EMBL/GenBank/DDBJ databases">
        <authorList>
            <person name="Scott C."/>
            <person name="Bruce N."/>
        </authorList>
    </citation>
    <scope>NUCLEOTIDE SEQUENCE</scope>
</reference>
<feature type="region of interest" description="Disordered" evidence="2">
    <location>
        <begin position="1"/>
        <end position="53"/>
    </location>
</feature>
<dbReference type="PANTHER" id="PTHR47784">
    <property type="entry name" value="STEROL UPTAKE CONTROL PROTEIN 2"/>
    <property type="match status" value="1"/>
</dbReference>
<protein>
    <recommendedName>
        <fullName evidence="3">Zn(2)-C6 fungal-type domain-containing protein</fullName>
    </recommendedName>
</protein>
<dbReference type="InterPro" id="IPR036864">
    <property type="entry name" value="Zn2-C6_fun-type_DNA-bd_sf"/>
</dbReference>
<dbReference type="PROSITE" id="PS50048">
    <property type="entry name" value="ZN2_CY6_FUNGAL_2"/>
    <property type="match status" value="1"/>
</dbReference>
<feature type="compositionally biased region" description="Polar residues" evidence="2">
    <location>
        <begin position="1"/>
        <end position="12"/>
    </location>
</feature>
<dbReference type="AlphaFoldDB" id="A0A9P1M6Q0"/>